<evidence type="ECO:0000256" key="1">
    <source>
        <dbReference type="PROSITE-ProRule" id="PRU00339"/>
    </source>
</evidence>
<dbReference type="Pfam" id="PF00515">
    <property type="entry name" value="TPR_1"/>
    <property type="match status" value="1"/>
</dbReference>
<feature type="repeat" description="TPR" evidence="1">
    <location>
        <begin position="201"/>
        <end position="234"/>
    </location>
</feature>
<dbReference type="PANTHER" id="PTHR46014">
    <property type="entry name" value="TETRATRICOPEPTIDE REPEAT PROTEIN 1"/>
    <property type="match status" value="1"/>
</dbReference>
<reference evidence="4" key="4">
    <citation type="submission" date="2024-02" db="EMBL/GenBank/DDBJ databases">
        <title>Comparative genomics of Cryptococcus and Kwoniella reveals pathogenesis evolution and contrasting modes of karyotype evolution via chromosome fusion or intercentromeric recombination.</title>
        <authorList>
            <person name="Coelho M.A."/>
            <person name="David-Palma M."/>
            <person name="Shea T."/>
            <person name="Bowers K."/>
            <person name="McGinley-Smith S."/>
            <person name="Mohammad A.W."/>
            <person name="Gnirke A."/>
            <person name="Yurkov A.M."/>
            <person name="Nowrousian M."/>
            <person name="Sun S."/>
            <person name="Cuomo C.A."/>
            <person name="Heitman J."/>
        </authorList>
    </citation>
    <scope>NUCLEOTIDE SEQUENCE</scope>
    <source>
        <strain evidence="4">CBS 10737</strain>
    </source>
</reference>
<proteinExistence type="predicted"/>
<evidence type="ECO:0000313" key="5">
    <source>
        <dbReference type="Proteomes" id="UP000094020"/>
    </source>
</evidence>
<protein>
    <recommendedName>
        <fullName evidence="6">Tetratricopeptide repeat protein 1</fullName>
    </recommendedName>
</protein>
<dbReference type="RefSeq" id="XP_019014481.1">
    <property type="nucleotide sequence ID" value="XM_019152343.1"/>
</dbReference>
<dbReference type="Gene3D" id="1.25.40.10">
    <property type="entry name" value="Tetratricopeptide repeat domain"/>
    <property type="match status" value="2"/>
</dbReference>
<dbReference type="SMART" id="SM00028">
    <property type="entry name" value="TPR"/>
    <property type="match status" value="2"/>
</dbReference>
<feature type="region of interest" description="Disordered" evidence="2">
    <location>
        <begin position="1"/>
        <end position="20"/>
    </location>
</feature>
<dbReference type="GeneID" id="30168932"/>
<dbReference type="InterPro" id="IPR011990">
    <property type="entry name" value="TPR-like_helical_dom_sf"/>
</dbReference>
<dbReference type="OrthoDB" id="1872379at2759"/>
<reference evidence="3" key="3">
    <citation type="submission" date="2016-07" db="EMBL/GenBank/DDBJ databases">
        <title>Evolution of pathogenesis and genome organization in the Tremellales.</title>
        <authorList>
            <person name="Cuomo C."/>
            <person name="Litvintseva A."/>
            <person name="Heitman J."/>
            <person name="Chen Y."/>
            <person name="Sun S."/>
            <person name="Springer D."/>
            <person name="Dromer F."/>
            <person name="Young S."/>
            <person name="Zeng Q."/>
            <person name="Chapman S."/>
            <person name="Gujja S."/>
            <person name="Saif S."/>
            <person name="Birren B."/>
        </authorList>
    </citation>
    <scope>NUCLEOTIDE SEQUENCE</scope>
    <source>
        <strain evidence="3">CBS 10737</strain>
    </source>
</reference>
<evidence type="ECO:0000313" key="4">
    <source>
        <dbReference type="EMBL" id="WWC66857.1"/>
    </source>
</evidence>
<dbReference type="STRING" id="1296096.A0A1B9ICB9"/>
<evidence type="ECO:0000313" key="3">
    <source>
        <dbReference type="EMBL" id="OCF53262.1"/>
    </source>
</evidence>
<dbReference type="SUPFAM" id="SSF48452">
    <property type="entry name" value="TPR-like"/>
    <property type="match status" value="1"/>
</dbReference>
<reference evidence="4" key="2">
    <citation type="submission" date="2013-07" db="EMBL/GenBank/DDBJ databases">
        <authorList>
            <consortium name="The Broad Institute Genome Sequencing Platform"/>
            <person name="Cuomo C."/>
            <person name="Litvintseva A."/>
            <person name="Chen Y."/>
            <person name="Heitman J."/>
            <person name="Sun S."/>
            <person name="Springer D."/>
            <person name="Dromer F."/>
            <person name="Young S.K."/>
            <person name="Zeng Q."/>
            <person name="Gargeya S."/>
            <person name="Fitzgerald M."/>
            <person name="Abouelleil A."/>
            <person name="Alvarado L."/>
            <person name="Berlin A.M."/>
            <person name="Chapman S.B."/>
            <person name="Dewar J."/>
            <person name="Goldberg J."/>
            <person name="Griggs A."/>
            <person name="Gujja S."/>
            <person name="Hansen M."/>
            <person name="Howarth C."/>
            <person name="Imamovic A."/>
            <person name="Larimer J."/>
            <person name="McCowan C."/>
            <person name="Murphy C."/>
            <person name="Pearson M."/>
            <person name="Priest M."/>
            <person name="Roberts A."/>
            <person name="Saif S."/>
            <person name="Shea T."/>
            <person name="Sykes S."/>
            <person name="Wortman J."/>
            <person name="Nusbaum C."/>
            <person name="Birren B."/>
        </authorList>
    </citation>
    <scope>NUCLEOTIDE SEQUENCE</scope>
    <source>
        <strain evidence="4">CBS 10737</strain>
    </source>
</reference>
<name>A0A1B9ICB9_9TREE</name>
<evidence type="ECO:0000256" key="2">
    <source>
        <dbReference type="SAM" id="MobiDB-lite"/>
    </source>
</evidence>
<dbReference type="InterPro" id="IPR019734">
    <property type="entry name" value="TPR_rpt"/>
</dbReference>
<dbReference type="EMBL" id="CP144519">
    <property type="protein sequence ID" value="WWC66857.1"/>
    <property type="molecule type" value="Genomic_DNA"/>
</dbReference>
<dbReference type="PANTHER" id="PTHR46014:SF1">
    <property type="entry name" value="TETRATRICOPEPTIDE REPEAT PROTEIN 1"/>
    <property type="match status" value="1"/>
</dbReference>
<keyword evidence="1" id="KW-0802">TPR repeat</keyword>
<accession>A0A1B9ICB9</accession>
<organism evidence="3">
    <name type="scientific">Kwoniella pini CBS 10737</name>
    <dbReference type="NCBI Taxonomy" id="1296096"/>
    <lineage>
        <taxon>Eukaryota</taxon>
        <taxon>Fungi</taxon>
        <taxon>Dikarya</taxon>
        <taxon>Basidiomycota</taxon>
        <taxon>Agaricomycotina</taxon>
        <taxon>Tremellomycetes</taxon>
        <taxon>Tremellales</taxon>
        <taxon>Cryptococcaceae</taxon>
        <taxon>Kwoniella</taxon>
    </lineage>
</organism>
<keyword evidence="5" id="KW-1185">Reference proteome</keyword>
<dbReference type="AlphaFoldDB" id="A0A1B9ICB9"/>
<sequence>MSNISEPTFDDLPTFDARKFEPPSWAKETFHQWGENHGESSKSSKSNDKDNVTSKDEYNQSLNLNNENSDDEIDIWEDAEEDIIEPEEAKFNNDELKDLLFKAKKLKENGNELFKNKPPNYEKAIEFYLKAINHLPPTPELDQKEIIKEQEEKVKISNSGIEEVTDEEAFKIQENSNKLNNSNQEESDRINIQLEIKELTKAVWGNLAACYIAIKDDKKAVEACTEALKIDPKYVKGLHRRATSNERIGDLTALLSAKEDYTLLQTILPKSSTILPFVKKSLSNLSSQIEIKEKEQMDEMMGKLKEMGNSLLSNFGLSTDNFKFEKQDNGGWGMQFER</sequence>
<reference evidence="3" key="1">
    <citation type="submission" date="2013-07" db="EMBL/GenBank/DDBJ databases">
        <title>The Genome Sequence of Cryptococcus pinus CBS10737.</title>
        <authorList>
            <consortium name="The Broad Institute Genome Sequencing Platform"/>
            <person name="Cuomo C."/>
            <person name="Litvintseva A."/>
            <person name="Chen Y."/>
            <person name="Heitman J."/>
            <person name="Sun S."/>
            <person name="Springer D."/>
            <person name="Dromer F."/>
            <person name="Young S.K."/>
            <person name="Zeng Q."/>
            <person name="Gargeya S."/>
            <person name="Fitzgerald M."/>
            <person name="Abouelleil A."/>
            <person name="Alvarado L."/>
            <person name="Berlin A.M."/>
            <person name="Chapman S.B."/>
            <person name="Dewar J."/>
            <person name="Goldberg J."/>
            <person name="Griggs A."/>
            <person name="Gujja S."/>
            <person name="Hansen M."/>
            <person name="Howarth C."/>
            <person name="Imamovic A."/>
            <person name="Larimer J."/>
            <person name="McCowan C."/>
            <person name="Murphy C."/>
            <person name="Pearson M."/>
            <person name="Priest M."/>
            <person name="Roberts A."/>
            <person name="Saif S."/>
            <person name="Shea T."/>
            <person name="Sykes S."/>
            <person name="Wortman J."/>
            <person name="Nusbaum C."/>
            <person name="Birren B."/>
        </authorList>
    </citation>
    <scope>NUCLEOTIDE SEQUENCE [LARGE SCALE GENOMIC DNA]</scope>
    <source>
        <strain evidence="3">CBS 10737</strain>
    </source>
</reference>
<feature type="compositionally biased region" description="Basic and acidic residues" evidence="2">
    <location>
        <begin position="28"/>
        <end position="58"/>
    </location>
</feature>
<dbReference type="PROSITE" id="PS50005">
    <property type="entry name" value="TPR"/>
    <property type="match status" value="1"/>
</dbReference>
<dbReference type="Proteomes" id="UP000094020">
    <property type="component" value="Chromosome 1"/>
</dbReference>
<feature type="region of interest" description="Disordered" evidence="2">
    <location>
        <begin position="26"/>
        <end position="78"/>
    </location>
</feature>
<feature type="compositionally biased region" description="Acidic residues" evidence="2">
    <location>
        <begin position="68"/>
        <end position="78"/>
    </location>
</feature>
<evidence type="ECO:0008006" key="6">
    <source>
        <dbReference type="Google" id="ProtNLM"/>
    </source>
</evidence>
<dbReference type="EMBL" id="KI894007">
    <property type="protein sequence ID" value="OCF53262.1"/>
    <property type="molecule type" value="Genomic_DNA"/>
</dbReference>
<gene>
    <name evidence="3" type="ORF">I206_00563</name>
    <name evidence="4" type="ORF">I206_100764</name>
</gene>
<dbReference type="KEGG" id="kpin:30168932"/>
<dbReference type="InterPro" id="IPR052769">
    <property type="entry name" value="TPR_domain_protein"/>
</dbReference>